<feature type="transmembrane region" description="Helical" evidence="8">
    <location>
        <begin position="73"/>
        <end position="93"/>
    </location>
</feature>
<evidence type="ECO:0000256" key="4">
    <source>
        <dbReference type="ARBA" id="ARBA00022692"/>
    </source>
</evidence>
<feature type="transmembrane region" description="Helical" evidence="8">
    <location>
        <begin position="471"/>
        <end position="491"/>
    </location>
</feature>
<keyword evidence="5 8" id="KW-1133">Transmembrane helix</keyword>
<dbReference type="PANTHER" id="PTHR48086:SF10">
    <property type="entry name" value="AGR155CP"/>
    <property type="match status" value="1"/>
</dbReference>
<feature type="transmembrane region" description="Helical" evidence="8">
    <location>
        <begin position="261"/>
        <end position="282"/>
    </location>
</feature>
<comment type="caution">
    <text evidence="9">The sequence shown here is derived from an EMBL/GenBank/DDBJ whole genome shotgun (WGS) entry which is preliminary data.</text>
</comment>
<comment type="subcellular location">
    <subcellularLocation>
        <location evidence="1">Membrane</location>
        <topology evidence="1">Multi-pass membrane protein</topology>
    </subcellularLocation>
</comment>
<feature type="transmembrane region" description="Helical" evidence="8">
    <location>
        <begin position="155"/>
        <end position="180"/>
    </location>
</feature>
<accession>A0A9W7AUU2</accession>
<dbReference type="PROSITE" id="PS50283">
    <property type="entry name" value="NA_SOLUT_SYMP_3"/>
    <property type="match status" value="1"/>
</dbReference>
<feature type="transmembrane region" description="Helical" evidence="8">
    <location>
        <begin position="12"/>
        <end position="33"/>
    </location>
</feature>
<evidence type="ECO:0000256" key="5">
    <source>
        <dbReference type="ARBA" id="ARBA00022989"/>
    </source>
</evidence>
<dbReference type="Gene3D" id="1.20.1730.10">
    <property type="entry name" value="Sodium/glucose cotransporter"/>
    <property type="match status" value="1"/>
</dbReference>
<protein>
    <submittedName>
        <fullName evidence="9">Uncharacterized protein</fullName>
    </submittedName>
</protein>
<feature type="transmembrane region" description="Helical" evidence="8">
    <location>
        <begin position="105"/>
        <end position="126"/>
    </location>
</feature>
<feature type="transmembrane region" description="Helical" evidence="8">
    <location>
        <begin position="346"/>
        <end position="367"/>
    </location>
</feature>
<dbReference type="GO" id="GO:0005886">
    <property type="term" value="C:plasma membrane"/>
    <property type="evidence" value="ECO:0007669"/>
    <property type="project" value="TreeGrafter"/>
</dbReference>
<organism evidence="9 10">
    <name type="scientific">Triparma strigata</name>
    <dbReference type="NCBI Taxonomy" id="1606541"/>
    <lineage>
        <taxon>Eukaryota</taxon>
        <taxon>Sar</taxon>
        <taxon>Stramenopiles</taxon>
        <taxon>Ochrophyta</taxon>
        <taxon>Bolidophyceae</taxon>
        <taxon>Parmales</taxon>
        <taxon>Triparmaceae</taxon>
        <taxon>Triparma</taxon>
    </lineage>
</organism>
<evidence type="ECO:0000256" key="7">
    <source>
        <dbReference type="RuleBase" id="RU362091"/>
    </source>
</evidence>
<feature type="transmembrane region" description="Helical" evidence="8">
    <location>
        <begin position="229"/>
        <end position="249"/>
    </location>
</feature>
<dbReference type="PANTHER" id="PTHR48086">
    <property type="entry name" value="SODIUM/PROLINE SYMPORTER-RELATED"/>
    <property type="match status" value="1"/>
</dbReference>
<keyword evidence="6 8" id="KW-0472">Membrane</keyword>
<keyword evidence="10" id="KW-1185">Reference proteome</keyword>
<evidence type="ECO:0000256" key="6">
    <source>
        <dbReference type="ARBA" id="ARBA00023136"/>
    </source>
</evidence>
<dbReference type="AlphaFoldDB" id="A0A9W7AUU2"/>
<comment type="similarity">
    <text evidence="2 7">Belongs to the sodium:solute symporter (SSF) (TC 2.A.21) family.</text>
</comment>
<evidence type="ECO:0000256" key="2">
    <source>
        <dbReference type="ARBA" id="ARBA00006434"/>
    </source>
</evidence>
<evidence type="ECO:0000256" key="8">
    <source>
        <dbReference type="SAM" id="Phobius"/>
    </source>
</evidence>
<feature type="transmembrane region" description="Helical" evidence="8">
    <location>
        <begin position="200"/>
        <end position="222"/>
    </location>
</feature>
<dbReference type="InterPro" id="IPR038377">
    <property type="entry name" value="Na/Glc_symporter_sf"/>
</dbReference>
<evidence type="ECO:0000256" key="1">
    <source>
        <dbReference type="ARBA" id="ARBA00004141"/>
    </source>
</evidence>
<dbReference type="Pfam" id="PF00474">
    <property type="entry name" value="SSF"/>
    <property type="match status" value="1"/>
</dbReference>
<feature type="transmembrane region" description="Helical" evidence="8">
    <location>
        <begin position="303"/>
        <end position="326"/>
    </location>
</feature>
<evidence type="ECO:0000313" key="9">
    <source>
        <dbReference type="EMBL" id="GMH75518.1"/>
    </source>
</evidence>
<proteinExistence type="inferred from homology"/>
<gene>
    <name evidence="9" type="ORF">TrST_g13097</name>
</gene>
<dbReference type="InterPro" id="IPR050277">
    <property type="entry name" value="Sodium:Solute_Symporter"/>
</dbReference>
<keyword evidence="4 8" id="KW-0812">Transmembrane</keyword>
<dbReference type="Proteomes" id="UP001165085">
    <property type="component" value="Unassembled WGS sequence"/>
</dbReference>
<evidence type="ECO:0000313" key="10">
    <source>
        <dbReference type="Proteomes" id="UP001165085"/>
    </source>
</evidence>
<dbReference type="GO" id="GO:0015606">
    <property type="term" value="F:spermidine transmembrane transporter activity"/>
    <property type="evidence" value="ECO:0007669"/>
    <property type="project" value="TreeGrafter"/>
</dbReference>
<dbReference type="InterPro" id="IPR001734">
    <property type="entry name" value="Na/solute_symporter"/>
</dbReference>
<evidence type="ECO:0000256" key="3">
    <source>
        <dbReference type="ARBA" id="ARBA00022448"/>
    </source>
</evidence>
<sequence length="608" mass="65518">MSAFGVDEGGAYAVLYTVLVAFTGLAFIAKGIIPVPDSKIKKWFVPRNHAKTAAGEEIPNSAEDFFLSARNSATTWTIALSFFASGMGAWVVYGTTEMGATVDLSWLGVIGYSMASACPAVIISLIGPRIREMSGEDAFGTCDFAKERYGRVMQLVVAGVSVFYMFIFVVAELTSISNIYGLLIGKDTTDDSTKSYTSSIGWSVCAFTIFYSTVAGVPASIVTDKVQGVMMVLLIIVLVVAVTAEPANAVSPQEFADVSNITIDGFMAMVTLFLAVASAEMFNQGNWQRVWAAKDVPSMRKGFFLGSFMVFFLMMFFGIMGILAVAKDPQAYASFAKLAYLSFFDLLLPMGAGWNYVVLIFVTCLCASSVDTLQNAIVSVFSHDILQIPRCNLTAVTIFGKEISVGKITTRLMLIGINIPAVFMSAQRKDVLSLFLVADLVCATCVLPVYLGLITEPKLGGIIKPPTELGSVMGCICGISAVLVNGAILGFKEAVNPYTGEVYETGLFSYFWLTNGSICALCGSKTMVTFIITPIVGGVGCILFSNLDHAIRGEAAKVRMFDTFFTSIKKYGNIDGEPTKMKFVNKEGEKDENADMMTDDNVNTDNNI</sequence>
<feature type="transmembrane region" description="Helical" evidence="8">
    <location>
        <begin position="431"/>
        <end position="451"/>
    </location>
</feature>
<reference evidence="10" key="1">
    <citation type="journal article" date="2023" name="Commun. Biol.">
        <title>Genome analysis of Parmales, the sister group of diatoms, reveals the evolutionary specialization of diatoms from phago-mixotrophs to photoautotrophs.</title>
        <authorList>
            <person name="Ban H."/>
            <person name="Sato S."/>
            <person name="Yoshikawa S."/>
            <person name="Yamada K."/>
            <person name="Nakamura Y."/>
            <person name="Ichinomiya M."/>
            <person name="Sato N."/>
            <person name="Blanc-Mathieu R."/>
            <person name="Endo H."/>
            <person name="Kuwata A."/>
            <person name="Ogata H."/>
        </authorList>
    </citation>
    <scope>NUCLEOTIDE SEQUENCE [LARGE SCALE GENOMIC DNA]</scope>
    <source>
        <strain evidence="10">NIES 3701</strain>
    </source>
</reference>
<keyword evidence="3" id="KW-0813">Transport</keyword>
<dbReference type="EMBL" id="BRXY01000190">
    <property type="protein sequence ID" value="GMH75518.1"/>
    <property type="molecule type" value="Genomic_DNA"/>
</dbReference>
<name>A0A9W7AUU2_9STRA</name>
<dbReference type="OrthoDB" id="6132759at2759"/>